<keyword evidence="3" id="KW-1185">Reference proteome</keyword>
<proteinExistence type="predicted"/>
<reference evidence="2" key="1">
    <citation type="journal article" date="2020" name="New Phytol.">
        <title>Comparative genomics reveals dynamic genome evolution in host specialist ectomycorrhizal fungi.</title>
        <authorList>
            <person name="Lofgren L.A."/>
            <person name="Nguyen N.H."/>
            <person name="Vilgalys R."/>
            <person name="Ruytinx J."/>
            <person name="Liao H.L."/>
            <person name="Branco S."/>
            <person name="Kuo A."/>
            <person name="LaButti K."/>
            <person name="Lipzen A."/>
            <person name="Andreopoulos W."/>
            <person name="Pangilinan J."/>
            <person name="Riley R."/>
            <person name="Hundley H."/>
            <person name="Na H."/>
            <person name="Barry K."/>
            <person name="Grigoriev I.V."/>
            <person name="Stajich J.E."/>
            <person name="Kennedy P.G."/>
        </authorList>
    </citation>
    <scope>NUCLEOTIDE SEQUENCE</scope>
    <source>
        <strain evidence="2">S12</strain>
    </source>
</reference>
<sequence>MPPGKILNNEPDPPESNSSLTIEGHNTRRNPRRTTSEEIEAMPNKVMDTRGAECYLQEKLLSIRDQPLMLTHLSSVLFHITQMSSGIPLPVITAIQAIAFILKCHTACEIAKAAAKHFTNNISTSLTEQLTMAISLQIEQIQSPTETLKTTIHDTETLRKNMQHERDEKEGDSQTAAERIEEATNILHDSVNECKDTLKTLQPALETTQKHVTHLSTQLLASKQLNAIPVQAPGPAKPTYSSITAANLPPSVDQAMARAATRARQILITPKVGSNIFPDANQHADIVKTIKQALTNASNEETPKGGIKSVQTPHSRAIIIELDTEELATWLRSPAGRYTFEEHLGPAASLRERTFSINDVSAVNPTITLAEAGRVQNSNDNVN</sequence>
<name>A0A9P7ANY0_9AGAM</name>
<dbReference type="AlphaFoldDB" id="A0A9P7ANY0"/>
<dbReference type="Proteomes" id="UP000719766">
    <property type="component" value="Unassembled WGS sequence"/>
</dbReference>
<accession>A0A9P7ANY0</accession>
<dbReference type="EMBL" id="JABBWE010000031">
    <property type="protein sequence ID" value="KAG1793279.1"/>
    <property type="molecule type" value="Genomic_DNA"/>
</dbReference>
<comment type="caution">
    <text evidence="2">The sequence shown here is derived from an EMBL/GenBank/DDBJ whole genome shotgun (WGS) entry which is preliminary data.</text>
</comment>
<evidence type="ECO:0000313" key="2">
    <source>
        <dbReference type="EMBL" id="KAG1793279.1"/>
    </source>
</evidence>
<feature type="region of interest" description="Disordered" evidence="1">
    <location>
        <begin position="1"/>
        <end position="36"/>
    </location>
</feature>
<evidence type="ECO:0000313" key="3">
    <source>
        <dbReference type="Proteomes" id="UP000719766"/>
    </source>
</evidence>
<dbReference type="OrthoDB" id="2800503at2759"/>
<dbReference type="GeneID" id="64593944"/>
<organism evidence="2 3">
    <name type="scientific">Suillus plorans</name>
    <dbReference type="NCBI Taxonomy" id="116603"/>
    <lineage>
        <taxon>Eukaryota</taxon>
        <taxon>Fungi</taxon>
        <taxon>Dikarya</taxon>
        <taxon>Basidiomycota</taxon>
        <taxon>Agaricomycotina</taxon>
        <taxon>Agaricomycetes</taxon>
        <taxon>Agaricomycetidae</taxon>
        <taxon>Boletales</taxon>
        <taxon>Suillineae</taxon>
        <taxon>Suillaceae</taxon>
        <taxon>Suillus</taxon>
    </lineage>
</organism>
<evidence type="ECO:0000256" key="1">
    <source>
        <dbReference type="SAM" id="MobiDB-lite"/>
    </source>
</evidence>
<gene>
    <name evidence="2" type="ORF">HD556DRAFT_1308717</name>
</gene>
<protein>
    <submittedName>
        <fullName evidence="2">Uncharacterized protein</fullName>
    </submittedName>
</protein>
<dbReference type="RefSeq" id="XP_041159735.1">
    <property type="nucleotide sequence ID" value="XM_041300180.1"/>
</dbReference>